<accession>A0A1M7G822</accession>
<dbReference type="EMBL" id="FRCP01000006">
    <property type="protein sequence ID" value="SHM12326.1"/>
    <property type="molecule type" value="Genomic_DNA"/>
</dbReference>
<reference evidence="1 2" key="1">
    <citation type="submission" date="2016-11" db="EMBL/GenBank/DDBJ databases">
        <authorList>
            <person name="Jaros S."/>
            <person name="Januszkiewicz K."/>
            <person name="Wedrychowicz H."/>
        </authorList>
    </citation>
    <scope>NUCLEOTIDE SEQUENCE [LARGE SCALE GENOMIC DNA]</scope>
    <source>
        <strain evidence="1 2">DSM 15930</strain>
    </source>
</reference>
<gene>
    <name evidence="1" type="ORF">SAMN02746066_00887</name>
</gene>
<proteinExistence type="predicted"/>
<dbReference type="AlphaFoldDB" id="A0A1M7G822"/>
<evidence type="ECO:0000313" key="1">
    <source>
        <dbReference type="EMBL" id="SHM12326.1"/>
    </source>
</evidence>
<protein>
    <submittedName>
        <fullName evidence="1">Uncharacterized protein</fullName>
    </submittedName>
</protein>
<keyword evidence="2" id="KW-1185">Reference proteome</keyword>
<name>A0A1M7G822_9FIRM</name>
<dbReference type="InterPro" id="IPR046286">
    <property type="entry name" value="DUF6323"/>
</dbReference>
<dbReference type="RefSeq" id="WP_242952477.1">
    <property type="nucleotide sequence ID" value="NZ_FRCP01000006.1"/>
</dbReference>
<organism evidence="1 2">
    <name type="scientific">Anaerosporobacter mobilis DSM 15930</name>
    <dbReference type="NCBI Taxonomy" id="1120996"/>
    <lineage>
        <taxon>Bacteria</taxon>
        <taxon>Bacillati</taxon>
        <taxon>Bacillota</taxon>
        <taxon>Clostridia</taxon>
        <taxon>Lachnospirales</taxon>
        <taxon>Lachnospiraceae</taxon>
        <taxon>Anaerosporobacter</taxon>
    </lineage>
</organism>
<sequence>MDEDKIFQYLIGQQENNQLTIQKQMKDLMACNDYTKQFGIQLSEKEALDLIKERRENLIRQERIEFGEGIITKLIFTFCDSTYIYQDNYVETIQRLQEIFYLYKNESLDELTDDELLEYMKEQLDGKCQGDLDYLEDTALEAFARKIRCGWDD</sequence>
<dbReference type="Proteomes" id="UP000184038">
    <property type="component" value="Unassembled WGS sequence"/>
</dbReference>
<dbReference type="STRING" id="1120996.SAMN02746066_00887"/>
<dbReference type="Pfam" id="PF19848">
    <property type="entry name" value="DUF6323"/>
    <property type="match status" value="1"/>
</dbReference>
<evidence type="ECO:0000313" key="2">
    <source>
        <dbReference type="Proteomes" id="UP000184038"/>
    </source>
</evidence>